<dbReference type="Pfam" id="PF09346">
    <property type="entry name" value="SMI1_KNR4"/>
    <property type="match status" value="1"/>
</dbReference>
<sequence>MNDQERFRSAIYQFETWEPLLRLLRAENAEQLAAPGGRVLGRITRSGWSVPLKQLYNDGVRRVHDLLVRDGIGAVTFVMEMETTGHTRLHLLVPSEAVELGIGFNPGALVLVEGALPEPWRRLPEPTPQAVPAPSADPALVARTVRGRLPDAVGATEAEIAAAELRLGVALPEELKALYRVTRAKWSDWGGDYEASSRHSQAVRCELFDLEALYVAEAVTRECPWEHAAMEAVQTRPSAAVQGLAGSPGWIAFGDNGGGDRLAVDLTPGPHGHLGQVILISHEQNIGARLVADSLTDLLVDRLAAKSADVESQAPAATSFAYDEESLGRAVHPGLEALALDVRGGRPVGLAPLMGLPRLRSLVAHPGALADPTEIAGLTRLEYLGMGSREWGDVLDADAVPEGLLAVAVTGPFDEDPLAVAGLANELLALWGRPRIAQSVVEGDLGPEGQADTPTDK</sequence>
<evidence type="ECO:0000259" key="1">
    <source>
        <dbReference type="SMART" id="SM00860"/>
    </source>
</evidence>
<protein>
    <submittedName>
        <fullName evidence="2">SMI1/KNR4 family protein</fullName>
    </submittedName>
</protein>
<name>A0ABN2T1U5_9ACTN</name>
<proteinExistence type="predicted"/>
<evidence type="ECO:0000313" key="2">
    <source>
        <dbReference type="EMBL" id="GAA0612954.1"/>
    </source>
</evidence>
<dbReference type="EMBL" id="BAAACA010000034">
    <property type="protein sequence ID" value="GAA0612954.1"/>
    <property type="molecule type" value="Genomic_DNA"/>
</dbReference>
<accession>A0ABN2T1U5</accession>
<comment type="caution">
    <text evidence="2">The sequence shown here is derived from an EMBL/GenBank/DDBJ whole genome shotgun (WGS) entry which is preliminary data.</text>
</comment>
<dbReference type="RefSeq" id="WP_344076541.1">
    <property type="nucleotide sequence ID" value="NZ_BAAACA010000034.1"/>
</dbReference>
<dbReference type="Gene3D" id="3.40.1580.10">
    <property type="entry name" value="SMI1/KNR4-like"/>
    <property type="match status" value="1"/>
</dbReference>
<dbReference type="SMART" id="SM00860">
    <property type="entry name" value="SMI1_KNR4"/>
    <property type="match status" value="1"/>
</dbReference>
<feature type="domain" description="Knr4/Smi1-like" evidence="1">
    <location>
        <begin position="154"/>
        <end position="301"/>
    </location>
</feature>
<dbReference type="Proteomes" id="UP001500668">
    <property type="component" value="Unassembled WGS sequence"/>
</dbReference>
<dbReference type="InterPro" id="IPR018958">
    <property type="entry name" value="Knr4/Smi1-like_dom"/>
</dbReference>
<keyword evidence="3" id="KW-1185">Reference proteome</keyword>
<dbReference type="InterPro" id="IPR037883">
    <property type="entry name" value="Knr4/Smi1-like_sf"/>
</dbReference>
<gene>
    <name evidence="2" type="ORF">GCM10010394_48570</name>
</gene>
<dbReference type="SUPFAM" id="SSF160631">
    <property type="entry name" value="SMI1/KNR4-like"/>
    <property type="match status" value="1"/>
</dbReference>
<reference evidence="2 3" key="1">
    <citation type="journal article" date="2019" name="Int. J. Syst. Evol. Microbiol.">
        <title>The Global Catalogue of Microorganisms (GCM) 10K type strain sequencing project: providing services to taxonomists for standard genome sequencing and annotation.</title>
        <authorList>
            <consortium name="The Broad Institute Genomics Platform"/>
            <consortium name="The Broad Institute Genome Sequencing Center for Infectious Disease"/>
            <person name="Wu L."/>
            <person name="Ma J."/>
        </authorList>
    </citation>
    <scope>NUCLEOTIDE SEQUENCE [LARGE SCALE GENOMIC DNA]</scope>
    <source>
        <strain evidence="2 3">JCM 5067</strain>
    </source>
</reference>
<organism evidence="2 3">
    <name type="scientific">Streptomyces crystallinus</name>
    <dbReference type="NCBI Taxonomy" id="68191"/>
    <lineage>
        <taxon>Bacteria</taxon>
        <taxon>Bacillati</taxon>
        <taxon>Actinomycetota</taxon>
        <taxon>Actinomycetes</taxon>
        <taxon>Kitasatosporales</taxon>
        <taxon>Streptomycetaceae</taxon>
        <taxon>Streptomyces</taxon>
    </lineage>
</organism>
<evidence type="ECO:0000313" key="3">
    <source>
        <dbReference type="Proteomes" id="UP001500668"/>
    </source>
</evidence>